<dbReference type="GO" id="GO:1990904">
    <property type="term" value="C:ribonucleoprotein complex"/>
    <property type="evidence" value="ECO:0000318"/>
    <property type="project" value="GO_Central"/>
</dbReference>
<accession>W5N444</accession>
<dbReference type="InterPro" id="IPR004244">
    <property type="entry name" value="Transposase_22"/>
</dbReference>
<dbReference type="Gene3D" id="3.30.250.20">
    <property type="entry name" value="L1 transposable element, C-terminal domain"/>
    <property type="match status" value="1"/>
</dbReference>
<evidence type="ECO:0000313" key="3">
    <source>
        <dbReference type="Ensembl" id="ENSLOCP00000015403.1"/>
    </source>
</evidence>
<dbReference type="InterPro" id="IPR042566">
    <property type="entry name" value="L1_C"/>
</dbReference>
<dbReference type="Ensembl" id="ENSLOCT00000015432.1">
    <property type="protein sequence ID" value="ENSLOCP00000015403.1"/>
    <property type="gene ID" value="ENSLOCG00000012513.1"/>
</dbReference>
<reference evidence="4" key="1">
    <citation type="submission" date="2011-12" db="EMBL/GenBank/DDBJ databases">
        <title>The Draft Genome of Lepisosteus oculatus.</title>
        <authorList>
            <consortium name="The Broad Institute Genome Assembly &amp; Analysis Group"/>
            <consortium name="Computational R&amp;D Group"/>
            <consortium name="and Sequencing Platform"/>
            <person name="Di Palma F."/>
            <person name="Alfoldi J."/>
            <person name="Johnson J."/>
            <person name="Berlin A."/>
            <person name="Gnerre S."/>
            <person name="Jaffe D."/>
            <person name="MacCallum I."/>
            <person name="Young S."/>
            <person name="Walker B.J."/>
            <person name="Lander E.S."/>
            <person name="Lindblad-Toh K."/>
        </authorList>
    </citation>
    <scope>NUCLEOTIDE SEQUENCE [LARGE SCALE GENOMIC DNA]</scope>
</reference>
<feature type="region of interest" description="Disordered" evidence="2">
    <location>
        <begin position="238"/>
        <end position="268"/>
    </location>
</feature>
<feature type="compositionally biased region" description="Basic residues" evidence="2">
    <location>
        <begin position="259"/>
        <end position="268"/>
    </location>
</feature>
<dbReference type="InParanoid" id="W5N444"/>
<dbReference type="Proteomes" id="UP000018468">
    <property type="component" value="Linkage group LG5"/>
</dbReference>
<evidence type="ECO:0008006" key="5">
    <source>
        <dbReference type="Google" id="ProtNLM"/>
    </source>
</evidence>
<dbReference type="GeneTree" id="ENSGT00940000160789"/>
<dbReference type="GO" id="GO:0003727">
    <property type="term" value="F:single-stranded RNA binding"/>
    <property type="evidence" value="ECO:0000318"/>
    <property type="project" value="GO_Central"/>
</dbReference>
<dbReference type="AlphaFoldDB" id="W5N444"/>
<reference evidence="3" key="2">
    <citation type="submission" date="2025-08" db="UniProtKB">
        <authorList>
            <consortium name="Ensembl"/>
        </authorList>
    </citation>
    <scope>IDENTIFICATION</scope>
</reference>
<evidence type="ECO:0000256" key="1">
    <source>
        <dbReference type="SAM" id="Coils"/>
    </source>
</evidence>
<reference evidence="3" key="3">
    <citation type="submission" date="2025-09" db="UniProtKB">
        <authorList>
            <consortium name="Ensembl"/>
        </authorList>
    </citation>
    <scope>IDENTIFICATION</scope>
</reference>
<protein>
    <recommendedName>
        <fullName evidence="5">L1 transposable element RRM domain-containing protein</fullName>
    </recommendedName>
</protein>
<proteinExistence type="predicted"/>
<sequence length="268" mass="31528">DASLQKILYELRDFRWDNKEQITDIKLELSNVNKRLDKAEGRTEEVETRVLRTETVIKKLLQRQVTLETKLTDQEGRLRRENIRIYGIPEESEGCCMVTFLENLRRGELDLPKDMELGIERAHRGVAKFLSYKMKEEVLGKAWQMKQTILCYHDNTPTVLKKRMEYSEVKKVLKSQKIKFQTFPARLQVFYEDSTCLYHSAAEATKDMVEGGLKVQVIPPAPTLEEEIERLFTWQKAGRRGGLRKDQSSKQQYKEKLQSFRRRPPSKD</sequence>
<keyword evidence="1" id="KW-0175">Coiled coil</keyword>
<dbReference type="HOGENOM" id="CLU_062834_1_1_1"/>
<organism evidence="3 4">
    <name type="scientific">Lepisosteus oculatus</name>
    <name type="common">Spotted gar</name>
    <dbReference type="NCBI Taxonomy" id="7918"/>
    <lineage>
        <taxon>Eukaryota</taxon>
        <taxon>Metazoa</taxon>
        <taxon>Chordata</taxon>
        <taxon>Craniata</taxon>
        <taxon>Vertebrata</taxon>
        <taxon>Euteleostomi</taxon>
        <taxon>Actinopterygii</taxon>
        <taxon>Neopterygii</taxon>
        <taxon>Holostei</taxon>
        <taxon>Semionotiformes</taxon>
        <taxon>Lepisosteidae</taxon>
        <taxon>Lepisosteus</taxon>
    </lineage>
</organism>
<evidence type="ECO:0000313" key="4">
    <source>
        <dbReference type="Proteomes" id="UP000018468"/>
    </source>
</evidence>
<dbReference type="OMA" id="LICFARF"/>
<evidence type="ECO:0000256" key="2">
    <source>
        <dbReference type="SAM" id="MobiDB-lite"/>
    </source>
</evidence>
<name>W5N444_LEPOC</name>
<feature type="coiled-coil region" evidence="1">
    <location>
        <begin position="22"/>
        <end position="49"/>
    </location>
</feature>
<dbReference type="EMBL" id="AHAT01023105">
    <property type="status" value="NOT_ANNOTATED_CDS"/>
    <property type="molecule type" value="Genomic_DNA"/>
</dbReference>
<feature type="compositionally biased region" description="Basic and acidic residues" evidence="2">
    <location>
        <begin position="243"/>
        <end position="258"/>
    </location>
</feature>
<dbReference type="Bgee" id="ENSLOCG00000012513">
    <property type="expression patterns" value="Expressed in testis and 4 other cell types or tissues"/>
</dbReference>
<dbReference type="GO" id="GO:0032197">
    <property type="term" value="P:retrotransposition"/>
    <property type="evidence" value="ECO:0000318"/>
    <property type="project" value="GO_Central"/>
</dbReference>
<dbReference type="eggNOG" id="ENOG502SNSD">
    <property type="taxonomic scope" value="Eukaryota"/>
</dbReference>
<dbReference type="PANTHER" id="PTHR11505">
    <property type="entry name" value="L1 TRANSPOSABLE ELEMENT-RELATED"/>
    <property type="match status" value="1"/>
</dbReference>
<keyword evidence="4" id="KW-1185">Reference proteome</keyword>